<keyword evidence="1" id="KW-0732">Signal</keyword>
<dbReference type="Gene3D" id="2.160.20.10">
    <property type="entry name" value="Single-stranded right-handed beta-helix, Pectin lyase-like"/>
    <property type="match status" value="2"/>
</dbReference>
<evidence type="ECO:0000259" key="2">
    <source>
        <dbReference type="SMART" id="SM00912"/>
    </source>
</evidence>
<feature type="chain" id="PRO_5042820811" evidence="1">
    <location>
        <begin position="21"/>
        <end position="972"/>
    </location>
</feature>
<dbReference type="RefSeq" id="WP_208343054.1">
    <property type="nucleotide sequence ID" value="NZ_CAWQFN010000250.1"/>
</dbReference>
<dbReference type="InterPro" id="IPR012334">
    <property type="entry name" value="Pectin_lyas_fold"/>
</dbReference>
<sequence length="972" mass="98874">MLGRTAIWCRLLGFAIGTYAFSINCAIAQITPDRTLTNNSSVSRTGNIFNITGGTQAGRNLFHSFQSFSVPGGATASFNNGLDISNIISRVTGGSISNIDGLIKANGTANVFLINPAGIVFGQNARLNIGGSFIASTASSLKFADGFVFSATIPETATPLLTISVPTGLQFGSLPGEIVVQGSGAIRDNTQFNVPLLNRNEGLGVPTQTLALVGGKIKIEGGILTTETGRIELGSVSGNGLVSLATLDKGFSLNYAAGTNFDDIQLSKQAAIDALANGGGDIQLTGRRITLTQGSEVKVTTNGAKAGGSLVVNASDSILLEGKSSDSKFGSGFANESDRTATGIGGLLTINARALFLENGGFTDTGSFGSGNSGDLIINSDSVQVSDGGSLAVFNYRSTGVGGNLKINTNQLVIKDGGFVGTSTFSKGSSGDLTINAVDFVHILGSSPNGRNVSGLSTQAESDSTGNAGNLTIKTRELLVQGGAFVNAGTKSSGNAGNLNINADSVEVIGTLPNNIGSALGTQAQPGATGSGGNLTINTRELLIKDGGFVGTDTYSPKRAGDLTVNATGSIQVIGTSTNGSGSALSTQSESTGLSGNLTINTRQLLVRDGAQVNAGLFDSGRSTGGTLTVNATDSITVIGKSLAGKKQSSSLSSIVETTATGLAGDVNIFTRNLILRDEGKLSVENRGSGAAGKLQVQAGSIYLDNGAVIQGTSSSGTGGDISLQVSDLLLMRRGSQISTSAGTLQQGGGNGGSITISSPNGFVIAAKGEKNRITANAFDGSGGVIKINTLGIYNFNRPNLEEIEKLLGTKDSTKLDPQQLTTNDITAFSQTSPTLSGTVKINTPDIDPSRGLVVLSTISEVAPKLISSSCAAFDEAEGGSQFIWTGRGGLPSSPFGPLTSDAIWRDTRIPATTTPQDLPNKVPVRQAIKAKPIVIIPATGWVFNGKGEVTLISSIPNATGSGSTPPSCPTR</sequence>
<proteinExistence type="predicted"/>
<accession>A0AAP5IGQ2</accession>
<dbReference type="SMART" id="SM00912">
    <property type="entry name" value="Haemagg_act"/>
    <property type="match status" value="1"/>
</dbReference>
<evidence type="ECO:0000256" key="1">
    <source>
        <dbReference type="SAM" id="SignalP"/>
    </source>
</evidence>
<reference evidence="4" key="1">
    <citation type="journal article" date="2021" name="Science">
        <title>Hunting the eagle killer: A cyanobacterial neurotoxin causes vacuolar myelinopathy.</title>
        <authorList>
            <person name="Breinlinger S."/>
            <person name="Phillips T.J."/>
            <person name="Haram B.N."/>
            <person name="Mares J."/>
            <person name="Martinez Yerena J.A."/>
            <person name="Hrouzek P."/>
            <person name="Sobotka R."/>
            <person name="Henderson W.M."/>
            <person name="Schmieder P."/>
            <person name="Williams S.M."/>
            <person name="Lauderdale J.D."/>
            <person name="Wilde H.D."/>
            <person name="Gerrin W."/>
            <person name="Kust A."/>
            <person name="Washington J.W."/>
            <person name="Wagner C."/>
            <person name="Geier B."/>
            <person name="Liebeke M."/>
            <person name="Enke H."/>
            <person name="Niedermeyer T.H.J."/>
            <person name="Wilde S.B."/>
        </authorList>
    </citation>
    <scope>NUCLEOTIDE SEQUENCE [LARGE SCALE GENOMIC DNA]</scope>
    <source>
        <strain evidence="4">Thurmond2011</strain>
    </source>
</reference>
<dbReference type="Proteomes" id="UP000667802">
    <property type="component" value="Unassembled WGS sequence"/>
</dbReference>
<dbReference type="EMBL" id="JAALHA020000039">
    <property type="protein sequence ID" value="MDR9900802.1"/>
    <property type="molecule type" value="Genomic_DNA"/>
</dbReference>
<dbReference type="SUPFAM" id="SSF51126">
    <property type="entry name" value="Pectin lyase-like"/>
    <property type="match status" value="4"/>
</dbReference>
<feature type="signal peptide" evidence="1">
    <location>
        <begin position="1"/>
        <end position="20"/>
    </location>
</feature>
<evidence type="ECO:0000313" key="4">
    <source>
        <dbReference type="Proteomes" id="UP000667802"/>
    </source>
</evidence>
<protein>
    <submittedName>
        <fullName evidence="3">Filamentous hemagglutinin N-terminal domain-containing protein</fullName>
    </submittedName>
</protein>
<dbReference type="AlphaFoldDB" id="A0AAP5IGQ2"/>
<dbReference type="NCBIfam" id="TIGR01901">
    <property type="entry name" value="adhes_NPXG"/>
    <property type="match status" value="1"/>
</dbReference>
<gene>
    <name evidence="3" type="ORF">G7B40_040660</name>
</gene>
<dbReference type="Pfam" id="PF05860">
    <property type="entry name" value="TPS"/>
    <property type="match status" value="1"/>
</dbReference>
<dbReference type="InterPro" id="IPR008638">
    <property type="entry name" value="FhaB/CdiA-like_TPS"/>
</dbReference>
<comment type="caution">
    <text evidence="3">The sequence shown here is derived from an EMBL/GenBank/DDBJ whole genome shotgun (WGS) entry which is preliminary data.</text>
</comment>
<name>A0AAP5IGQ2_9CYAN</name>
<dbReference type="InterPro" id="IPR011050">
    <property type="entry name" value="Pectin_lyase_fold/virulence"/>
</dbReference>
<keyword evidence="4" id="KW-1185">Reference proteome</keyword>
<evidence type="ECO:0000313" key="3">
    <source>
        <dbReference type="EMBL" id="MDR9900802.1"/>
    </source>
</evidence>
<feature type="domain" description="Filamentous haemagglutinin FhaB/tRNA nuclease CdiA-like TPS" evidence="2">
    <location>
        <begin position="32"/>
        <end position="144"/>
    </location>
</feature>
<organism evidence="3 4">
    <name type="scientific">Aetokthonos hydrillicola Thurmond2011</name>
    <dbReference type="NCBI Taxonomy" id="2712845"/>
    <lineage>
        <taxon>Bacteria</taxon>
        <taxon>Bacillati</taxon>
        <taxon>Cyanobacteriota</taxon>
        <taxon>Cyanophyceae</taxon>
        <taxon>Nostocales</taxon>
        <taxon>Hapalosiphonaceae</taxon>
        <taxon>Aetokthonos</taxon>
    </lineage>
</organism>